<protein>
    <submittedName>
        <fullName evidence="1">Uncharacterized protein</fullName>
    </submittedName>
</protein>
<dbReference type="Proteomes" id="UP001286313">
    <property type="component" value="Unassembled WGS sequence"/>
</dbReference>
<sequence>MEDIMGWRRIEGIAESPEITESFFKFVTERVVLARVKSEMGEVEVTTLLNRLTSWSVEALVKHMNVIIYSWGLCQISGFPKFGKVKHGRERWPLTLS</sequence>
<evidence type="ECO:0000313" key="2">
    <source>
        <dbReference type="Proteomes" id="UP001286313"/>
    </source>
</evidence>
<reference evidence="1" key="1">
    <citation type="submission" date="2023-10" db="EMBL/GenBank/DDBJ databases">
        <title>Genome assemblies of two species of porcelain crab, Petrolisthes cinctipes and Petrolisthes manimaculis (Anomura: Porcellanidae).</title>
        <authorList>
            <person name="Angst P."/>
        </authorList>
    </citation>
    <scope>NUCLEOTIDE SEQUENCE</scope>
    <source>
        <strain evidence="1">PB745_01</strain>
        <tissue evidence="1">Gill</tissue>
    </source>
</reference>
<proteinExistence type="predicted"/>
<name>A0AAE1GKQ4_PETCI</name>
<evidence type="ECO:0000313" key="1">
    <source>
        <dbReference type="EMBL" id="KAK3895153.1"/>
    </source>
</evidence>
<dbReference type="EMBL" id="JAWQEG010000065">
    <property type="protein sequence ID" value="KAK3895153.1"/>
    <property type="molecule type" value="Genomic_DNA"/>
</dbReference>
<dbReference type="AlphaFoldDB" id="A0AAE1GKQ4"/>
<keyword evidence="2" id="KW-1185">Reference proteome</keyword>
<organism evidence="1 2">
    <name type="scientific">Petrolisthes cinctipes</name>
    <name type="common">Flat porcelain crab</name>
    <dbReference type="NCBI Taxonomy" id="88211"/>
    <lineage>
        <taxon>Eukaryota</taxon>
        <taxon>Metazoa</taxon>
        <taxon>Ecdysozoa</taxon>
        <taxon>Arthropoda</taxon>
        <taxon>Crustacea</taxon>
        <taxon>Multicrustacea</taxon>
        <taxon>Malacostraca</taxon>
        <taxon>Eumalacostraca</taxon>
        <taxon>Eucarida</taxon>
        <taxon>Decapoda</taxon>
        <taxon>Pleocyemata</taxon>
        <taxon>Anomura</taxon>
        <taxon>Galatheoidea</taxon>
        <taxon>Porcellanidae</taxon>
        <taxon>Petrolisthes</taxon>
    </lineage>
</organism>
<accession>A0AAE1GKQ4</accession>
<gene>
    <name evidence="1" type="ORF">Pcinc_001119</name>
</gene>
<comment type="caution">
    <text evidence="1">The sequence shown here is derived from an EMBL/GenBank/DDBJ whole genome shotgun (WGS) entry which is preliminary data.</text>
</comment>